<organism evidence="2 3">
    <name type="scientific">Colletotrichum salicis</name>
    <dbReference type="NCBI Taxonomy" id="1209931"/>
    <lineage>
        <taxon>Eukaryota</taxon>
        <taxon>Fungi</taxon>
        <taxon>Dikarya</taxon>
        <taxon>Ascomycota</taxon>
        <taxon>Pezizomycotina</taxon>
        <taxon>Sordariomycetes</taxon>
        <taxon>Hypocreomycetidae</taxon>
        <taxon>Glomerellales</taxon>
        <taxon>Glomerellaceae</taxon>
        <taxon>Colletotrichum</taxon>
        <taxon>Colletotrichum acutatum species complex</taxon>
    </lineage>
</organism>
<evidence type="ECO:0000256" key="1">
    <source>
        <dbReference type="SAM" id="MobiDB-lite"/>
    </source>
</evidence>
<dbReference type="STRING" id="1209931.A0A135UGX4"/>
<proteinExistence type="predicted"/>
<dbReference type="Proteomes" id="UP000070121">
    <property type="component" value="Unassembled WGS sequence"/>
</dbReference>
<comment type="caution">
    <text evidence="2">The sequence shown here is derived from an EMBL/GenBank/DDBJ whole genome shotgun (WGS) entry which is preliminary data.</text>
</comment>
<feature type="region of interest" description="Disordered" evidence="1">
    <location>
        <begin position="1"/>
        <end position="116"/>
    </location>
</feature>
<protein>
    <submittedName>
        <fullName evidence="2">Uncharacterized protein</fullName>
    </submittedName>
</protein>
<accession>A0A135UGX4</accession>
<sequence length="350" mass="40079">MTDEPMSSDQFHQVKSFFRDNWVEVQDEKKGHGRETKGDSKTIDTNSFMKTDRKKNERLKKKDVKITDPKPEDDKTNEKKDTHTCILVKRDDEHPLTESQNQSKKKPTTKDNQGGILETPEVLLLEHKRKYEALIDAYQNETIHGSLTLDEWYYQFASSDAKAVKDRSIRNRTQVVTKELPCSARNKSYWPLIRVNQLCVWTIGERWIITASFHSIDGRKRVLLDGVLDHLNKQTESGRSRSQPASTTEMRKVIIEHCIASYERSPKTSAKTLGKASNQATRKASAETLRGTIKGPASKVLVGVGLPDNRRARDFPPELLSMRQMFSNSINQIAVAETNLFQGDEFWTKQ</sequence>
<evidence type="ECO:0000313" key="3">
    <source>
        <dbReference type="Proteomes" id="UP000070121"/>
    </source>
</evidence>
<feature type="compositionally biased region" description="Basic and acidic residues" evidence="1">
    <location>
        <begin position="17"/>
        <end position="42"/>
    </location>
</feature>
<keyword evidence="3" id="KW-1185">Reference proteome</keyword>
<name>A0A135UGX4_9PEZI</name>
<reference evidence="2 3" key="1">
    <citation type="submission" date="2014-02" db="EMBL/GenBank/DDBJ databases">
        <title>The genome sequence of Colletotrichum salicis CBS 607.94.</title>
        <authorList>
            <person name="Baroncelli R."/>
            <person name="Thon M.R."/>
        </authorList>
    </citation>
    <scope>NUCLEOTIDE SEQUENCE [LARGE SCALE GENOMIC DNA]</scope>
    <source>
        <strain evidence="2 3">CBS 607.94</strain>
    </source>
</reference>
<dbReference type="OrthoDB" id="341259at2759"/>
<evidence type="ECO:0000313" key="2">
    <source>
        <dbReference type="EMBL" id="KXH59628.1"/>
    </source>
</evidence>
<feature type="compositionally biased region" description="Polar residues" evidence="1">
    <location>
        <begin position="1"/>
        <end position="13"/>
    </location>
</feature>
<feature type="compositionally biased region" description="Basic and acidic residues" evidence="1">
    <location>
        <begin position="64"/>
        <end position="96"/>
    </location>
</feature>
<dbReference type="EMBL" id="JFFI01001482">
    <property type="protein sequence ID" value="KXH59628.1"/>
    <property type="molecule type" value="Genomic_DNA"/>
</dbReference>
<dbReference type="AlphaFoldDB" id="A0A135UGX4"/>
<gene>
    <name evidence="2" type="ORF">CSAL01_04179</name>
</gene>